<dbReference type="EMBL" id="FXUG01000010">
    <property type="protein sequence ID" value="SMP66859.1"/>
    <property type="molecule type" value="Genomic_DNA"/>
</dbReference>
<dbReference type="SUPFAM" id="SSF53822">
    <property type="entry name" value="Periplasmic binding protein-like I"/>
    <property type="match status" value="1"/>
</dbReference>
<dbReference type="Gene3D" id="1.10.260.40">
    <property type="entry name" value="lambda repressor-like DNA-binding domains"/>
    <property type="match status" value="1"/>
</dbReference>
<dbReference type="PANTHER" id="PTHR30146">
    <property type="entry name" value="LACI-RELATED TRANSCRIPTIONAL REPRESSOR"/>
    <property type="match status" value="1"/>
</dbReference>
<dbReference type="PANTHER" id="PTHR30146:SF109">
    <property type="entry name" value="HTH-TYPE TRANSCRIPTIONAL REGULATOR GALS"/>
    <property type="match status" value="1"/>
</dbReference>
<evidence type="ECO:0000313" key="7">
    <source>
        <dbReference type="Proteomes" id="UP001158067"/>
    </source>
</evidence>
<evidence type="ECO:0000259" key="4">
    <source>
        <dbReference type="Pfam" id="PF00356"/>
    </source>
</evidence>
<dbReference type="Proteomes" id="UP001158067">
    <property type="component" value="Unassembled WGS sequence"/>
</dbReference>
<keyword evidence="1" id="KW-0805">Transcription regulation</keyword>
<feature type="domain" description="HTH lacI-type" evidence="4">
    <location>
        <begin position="10"/>
        <end position="48"/>
    </location>
</feature>
<dbReference type="Gene3D" id="3.40.50.2300">
    <property type="match status" value="2"/>
</dbReference>
<reference evidence="6 7" key="1">
    <citation type="submission" date="2017-05" db="EMBL/GenBank/DDBJ databases">
        <authorList>
            <person name="Varghese N."/>
            <person name="Submissions S."/>
        </authorList>
    </citation>
    <scope>NUCLEOTIDE SEQUENCE [LARGE SCALE GENOMIC DNA]</scope>
    <source>
        <strain evidence="6 7">DSM 25457</strain>
    </source>
</reference>
<dbReference type="SUPFAM" id="SSF47413">
    <property type="entry name" value="lambda repressor-like DNA-binding domains"/>
    <property type="match status" value="1"/>
</dbReference>
<keyword evidence="2" id="KW-0238">DNA-binding</keyword>
<dbReference type="InterPro" id="IPR028082">
    <property type="entry name" value="Peripla_BP_I"/>
</dbReference>
<dbReference type="InterPro" id="IPR010982">
    <property type="entry name" value="Lambda_DNA-bd_dom_sf"/>
</dbReference>
<gene>
    <name evidence="6" type="ORF">SAMN06265222_11053</name>
</gene>
<evidence type="ECO:0000256" key="2">
    <source>
        <dbReference type="ARBA" id="ARBA00023125"/>
    </source>
</evidence>
<keyword evidence="3" id="KW-0804">Transcription</keyword>
<dbReference type="CDD" id="cd06267">
    <property type="entry name" value="PBP1_LacI_sugar_binding-like"/>
    <property type="match status" value="1"/>
</dbReference>
<name>A0ABY1QCR2_9BACT</name>
<evidence type="ECO:0000256" key="3">
    <source>
        <dbReference type="ARBA" id="ARBA00023163"/>
    </source>
</evidence>
<proteinExistence type="predicted"/>
<accession>A0ABY1QCR2</accession>
<evidence type="ECO:0000256" key="1">
    <source>
        <dbReference type="ARBA" id="ARBA00023015"/>
    </source>
</evidence>
<feature type="domain" description="Transcriptional regulator LacI/GalR-like sensor" evidence="5">
    <location>
        <begin position="183"/>
        <end position="346"/>
    </location>
</feature>
<keyword evidence="7" id="KW-1185">Reference proteome</keyword>
<dbReference type="CDD" id="cd01392">
    <property type="entry name" value="HTH_LacI"/>
    <property type="match status" value="1"/>
</dbReference>
<dbReference type="InterPro" id="IPR046335">
    <property type="entry name" value="LacI/GalR-like_sensor"/>
</dbReference>
<dbReference type="Pfam" id="PF00356">
    <property type="entry name" value="LacI"/>
    <property type="match status" value="1"/>
</dbReference>
<dbReference type="InterPro" id="IPR000843">
    <property type="entry name" value="HTH_LacI"/>
</dbReference>
<sequence length="352" mass="39057">MSKPVNQQLIADRLKISRATVSRCFTNHPGINPKTRGKVFKLAAALGYNHLETRTGSGRERVKPAQFGVLVCTEVDDYLNTDYESPGEKLIAGVSDQAILGDIQLDVHFVRPEEASLTESSYAKIDGLQQREWSGAILVYPFAPAIVDELNRLMPVVSLVEQYSGAPINCVDVDHHRGIAAIVRRLSDQGHQRIGFLSHHYDVDANWALRRHSAYVEEMTRLGNFIDPADVLNVRPAERLDSEQTYARALERTRFGVTAWVCAADHQAYGLIAFLNQRGIKTPADVSVTGFDGIEPPDWAPQLTTVSIPYYEIGQIGCKRLEELVSKRFGSAQHVMLDCAIRDGDTVASVSR</sequence>
<protein>
    <submittedName>
        <fullName evidence="6">Transcriptional regulator, LacI family</fullName>
    </submittedName>
</protein>
<dbReference type="Pfam" id="PF13377">
    <property type="entry name" value="Peripla_BP_3"/>
    <property type="match status" value="1"/>
</dbReference>
<evidence type="ECO:0000259" key="5">
    <source>
        <dbReference type="Pfam" id="PF13377"/>
    </source>
</evidence>
<dbReference type="RefSeq" id="WP_283433826.1">
    <property type="nucleotide sequence ID" value="NZ_FXUG01000010.1"/>
</dbReference>
<comment type="caution">
    <text evidence="6">The sequence shown here is derived from an EMBL/GenBank/DDBJ whole genome shotgun (WGS) entry which is preliminary data.</text>
</comment>
<evidence type="ECO:0000313" key="6">
    <source>
        <dbReference type="EMBL" id="SMP66859.1"/>
    </source>
</evidence>
<organism evidence="6 7">
    <name type="scientific">Neorhodopirellula lusitana</name>
    <dbReference type="NCBI Taxonomy" id="445327"/>
    <lineage>
        <taxon>Bacteria</taxon>
        <taxon>Pseudomonadati</taxon>
        <taxon>Planctomycetota</taxon>
        <taxon>Planctomycetia</taxon>
        <taxon>Pirellulales</taxon>
        <taxon>Pirellulaceae</taxon>
        <taxon>Neorhodopirellula</taxon>
    </lineage>
</organism>